<organism evidence="1 2">
    <name type="scientific">Chionoecetes opilio</name>
    <name type="common">Atlantic snow crab</name>
    <name type="synonym">Cancer opilio</name>
    <dbReference type="NCBI Taxonomy" id="41210"/>
    <lineage>
        <taxon>Eukaryota</taxon>
        <taxon>Metazoa</taxon>
        <taxon>Ecdysozoa</taxon>
        <taxon>Arthropoda</taxon>
        <taxon>Crustacea</taxon>
        <taxon>Multicrustacea</taxon>
        <taxon>Malacostraca</taxon>
        <taxon>Eumalacostraca</taxon>
        <taxon>Eucarida</taxon>
        <taxon>Decapoda</taxon>
        <taxon>Pleocyemata</taxon>
        <taxon>Brachyura</taxon>
        <taxon>Eubrachyura</taxon>
        <taxon>Majoidea</taxon>
        <taxon>Majidae</taxon>
        <taxon>Chionoecetes</taxon>
    </lineage>
</organism>
<name>A0A8J4Y4M3_CHIOP</name>
<evidence type="ECO:0000313" key="2">
    <source>
        <dbReference type="Proteomes" id="UP000770661"/>
    </source>
</evidence>
<proteinExistence type="predicted"/>
<gene>
    <name evidence="1" type="ORF">GWK47_054276</name>
</gene>
<dbReference type="OrthoDB" id="411823at2759"/>
<evidence type="ECO:0000313" key="1">
    <source>
        <dbReference type="EMBL" id="KAG0717509.1"/>
    </source>
</evidence>
<dbReference type="AlphaFoldDB" id="A0A8J4Y4M3"/>
<dbReference type="EMBL" id="JACEEZ010017458">
    <property type="protein sequence ID" value="KAG0717509.1"/>
    <property type="molecule type" value="Genomic_DNA"/>
</dbReference>
<comment type="caution">
    <text evidence="1">The sequence shown here is derived from an EMBL/GenBank/DDBJ whole genome shotgun (WGS) entry which is preliminary data.</text>
</comment>
<sequence>MKPSRSSAALHLICNGNTLVPQDEVEVLGVTYDCRLTFRAHIERLAKEAWGKLASLRRISWLLDSKGSGILYKALIRSSMEYACLGWGGACPGSREEVHQGQR</sequence>
<keyword evidence="2" id="KW-1185">Reference proteome</keyword>
<accession>A0A8J4Y4M3</accession>
<reference evidence="1" key="1">
    <citation type="submission" date="2020-07" db="EMBL/GenBank/DDBJ databases">
        <title>The High-quality genome of the commercially important snow crab, Chionoecetes opilio.</title>
        <authorList>
            <person name="Jeong J.-H."/>
            <person name="Ryu S."/>
        </authorList>
    </citation>
    <scope>NUCLEOTIDE SEQUENCE</scope>
    <source>
        <strain evidence="1">MADBK_172401_WGS</strain>
        <tissue evidence="1">Digestive gland</tissue>
    </source>
</reference>
<protein>
    <submittedName>
        <fullName evidence="1">Uncharacterized protein</fullName>
    </submittedName>
</protein>
<dbReference type="Proteomes" id="UP000770661">
    <property type="component" value="Unassembled WGS sequence"/>
</dbReference>